<dbReference type="AlphaFoldDB" id="A0A8H4XKB8"/>
<reference evidence="2" key="1">
    <citation type="journal article" date="2020" name="BMC Genomics">
        <title>Correction to: Identification and distribution of gene clusters required for synthesis of sphingolipid metabolism inhibitors in diverse species of the filamentous fungus Fusarium.</title>
        <authorList>
            <person name="Kim H.S."/>
            <person name="Lohmar J.M."/>
            <person name="Busman M."/>
            <person name="Brown D.W."/>
            <person name="Naumann T.A."/>
            <person name="Divon H.H."/>
            <person name="Lysoe E."/>
            <person name="Uhlig S."/>
            <person name="Proctor R.H."/>
        </authorList>
    </citation>
    <scope>NUCLEOTIDE SEQUENCE</scope>
    <source>
        <strain evidence="2">NRRL 22465</strain>
    </source>
</reference>
<gene>
    <name evidence="2" type="ORF">FZEAL_5965</name>
</gene>
<dbReference type="Proteomes" id="UP000635477">
    <property type="component" value="Unassembled WGS sequence"/>
</dbReference>
<accession>A0A8H4XKB8</accession>
<feature type="region of interest" description="Disordered" evidence="1">
    <location>
        <begin position="67"/>
        <end position="185"/>
    </location>
</feature>
<proteinExistence type="predicted"/>
<protein>
    <submittedName>
        <fullName evidence="2">Uncharacterized protein</fullName>
    </submittedName>
</protein>
<evidence type="ECO:0000313" key="2">
    <source>
        <dbReference type="EMBL" id="KAF4977531.1"/>
    </source>
</evidence>
<organism evidence="2 3">
    <name type="scientific">Fusarium zealandicum</name>
    <dbReference type="NCBI Taxonomy" id="1053134"/>
    <lineage>
        <taxon>Eukaryota</taxon>
        <taxon>Fungi</taxon>
        <taxon>Dikarya</taxon>
        <taxon>Ascomycota</taxon>
        <taxon>Pezizomycotina</taxon>
        <taxon>Sordariomycetes</taxon>
        <taxon>Hypocreomycetidae</taxon>
        <taxon>Hypocreales</taxon>
        <taxon>Nectriaceae</taxon>
        <taxon>Fusarium</taxon>
        <taxon>Fusarium staphyleae species complex</taxon>
    </lineage>
</organism>
<feature type="region of interest" description="Disordered" evidence="1">
    <location>
        <begin position="208"/>
        <end position="288"/>
    </location>
</feature>
<keyword evidence="3" id="KW-1185">Reference proteome</keyword>
<comment type="caution">
    <text evidence="2">The sequence shown here is derived from an EMBL/GenBank/DDBJ whole genome shotgun (WGS) entry which is preliminary data.</text>
</comment>
<dbReference type="EMBL" id="JABEYC010000432">
    <property type="protein sequence ID" value="KAF4977531.1"/>
    <property type="molecule type" value="Genomic_DNA"/>
</dbReference>
<feature type="compositionally biased region" description="Polar residues" evidence="1">
    <location>
        <begin position="83"/>
        <end position="95"/>
    </location>
</feature>
<feature type="compositionally biased region" description="Acidic residues" evidence="1">
    <location>
        <begin position="134"/>
        <end position="143"/>
    </location>
</feature>
<feature type="compositionally biased region" description="Polar residues" evidence="1">
    <location>
        <begin position="121"/>
        <end position="130"/>
    </location>
</feature>
<reference evidence="2" key="2">
    <citation type="submission" date="2020-05" db="EMBL/GenBank/DDBJ databases">
        <authorList>
            <person name="Kim H.-S."/>
            <person name="Proctor R.H."/>
            <person name="Brown D.W."/>
        </authorList>
    </citation>
    <scope>NUCLEOTIDE SEQUENCE</scope>
    <source>
        <strain evidence="2">NRRL 22465</strain>
    </source>
</reference>
<name>A0A8H4XKB8_9HYPO</name>
<dbReference type="OrthoDB" id="3437607at2759"/>
<evidence type="ECO:0000256" key="1">
    <source>
        <dbReference type="SAM" id="MobiDB-lite"/>
    </source>
</evidence>
<sequence>MLRLRPTTITITARELDDSERRSRYRKHLRTSQRISKRFDTTNCSEQDVTLSDTVGLWSRQGESHLIASDSDANIPSAPQEPQLASRQRSASDSGESIVRIHSNAWQRDGNGCDPEIEETPGTNDAFSQRLQDESDASSEWDMDFPTAAQVPTTPLGTDLSDSGDELAADFTSPARPATTSRDPRATISVAAEELDATLSSRHLSVYNDRLPGRDQPQTPRQLPEARHQSRFNGPYTAPAGGRRQRAEAMSTPVTGRRTRVGRNGSPTGLRTPGFQGLYGGSENVDDV</sequence>
<evidence type="ECO:0000313" key="3">
    <source>
        <dbReference type="Proteomes" id="UP000635477"/>
    </source>
</evidence>